<feature type="transmembrane region" description="Helical" evidence="7">
    <location>
        <begin position="147"/>
        <end position="170"/>
    </location>
</feature>
<feature type="region of interest" description="Disordered" evidence="6">
    <location>
        <begin position="311"/>
        <end position="401"/>
    </location>
</feature>
<keyword evidence="2 7" id="KW-0812">Transmembrane</keyword>
<keyword evidence="10" id="KW-1185">Reference proteome</keyword>
<feature type="domain" description="Rhodopsin" evidence="8">
    <location>
        <begin position="54"/>
        <end position="289"/>
    </location>
</feature>
<feature type="compositionally biased region" description="Polar residues" evidence="6">
    <location>
        <begin position="311"/>
        <end position="326"/>
    </location>
</feature>
<dbReference type="PANTHER" id="PTHR33048">
    <property type="entry name" value="PTH11-LIKE INTEGRAL MEMBRANE PROTEIN (AFU_ORTHOLOGUE AFUA_5G11245)"/>
    <property type="match status" value="1"/>
</dbReference>
<evidence type="ECO:0000256" key="4">
    <source>
        <dbReference type="ARBA" id="ARBA00023136"/>
    </source>
</evidence>
<feature type="compositionally biased region" description="Basic and acidic residues" evidence="6">
    <location>
        <begin position="359"/>
        <end position="372"/>
    </location>
</feature>
<feature type="compositionally biased region" description="Basic and acidic residues" evidence="6">
    <location>
        <begin position="387"/>
        <end position="401"/>
    </location>
</feature>
<name>A0A6A6Q967_9PEZI</name>
<dbReference type="InterPro" id="IPR052337">
    <property type="entry name" value="SAT4-like"/>
</dbReference>
<organism evidence="9 10">
    <name type="scientific">Lophium mytilinum</name>
    <dbReference type="NCBI Taxonomy" id="390894"/>
    <lineage>
        <taxon>Eukaryota</taxon>
        <taxon>Fungi</taxon>
        <taxon>Dikarya</taxon>
        <taxon>Ascomycota</taxon>
        <taxon>Pezizomycotina</taxon>
        <taxon>Dothideomycetes</taxon>
        <taxon>Pleosporomycetidae</taxon>
        <taxon>Mytilinidiales</taxon>
        <taxon>Mytilinidiaceae</taxon>
        <taxon>Lophium</taxon>
    </lineage>
</organism>
<evidence type="ECO:0000313" key="9">
    <source>
        <dbReference type="EMBL" id="KAF2488554.1"/>
    </source>
</evidence>
<feature type="transmembrane region" description="Helical" evidence="7">
    <location>
        <begin position="190"/>
        <end position="214"/>
    </location>
</feature>
<feature type="transmembrane region" description="Helical" evidence="7">
    <location>
        <begin position="109"/>
        <end position="135"/>
    </location>
</feature>
<evidence type="ECO:0000256" key="2">
    <source>
        <dbReference type="ARBA" id="ARBA00022692"/>
    </source>
</evidence>
<gene>
    <name evidence="9" type="ORF">BU16DRAFT_473457</name>
</gene>
<dbReference type="OrthoDB" id="444631at2759"/>
<keyword evidence="4 7" id="KW-0472">Membrane</keyword>
<evidence type="ECO:0000256" key="3">
    <source>
        <dbReference type="ARBA" id="ARBA00022989"/>
    </source>
</evidence>
<dbReference type="GO" id="GO:0016020">
    <property type="term" value="C:membrane"/>
    <property type="evidence" value="ECO:0007669"/>
    <property type="project" value="UniProtKB-SubCell"/>
</dbReference>
<reference evidence="9" key="1">
    <citation type="journal article" date="2020" name="Stud. Mycol.">
        <title>101 Dothideomycetes genomes: a test case for predicting lifestyles and emergence of pathogens.</title>
        <authorList>
            <person name="Haridas S."/>
            <person name="Albert R."/>
            <person name="Binder M."/>
            <person name="Bloem J."/>
            <person name="Labutti K."/>
            <person name="Salamov A."/>
            <person name="Andreopoulos B."/>
            <person name="Baker S."/>
            <person name="Barry K."/>
            <person name="Bills G."/>
            <person name="Bluhm B."/>
            <person name="Cannon C."/>
            <person name="Castanera R."/>
            <person name="Culley D."/>
            <person name="Daum C."/>
            <person name="Ezra D."/>
            <person name="Gonzalez J."/>
            <person name="Henrissat B."/>
            <person name="Kuo A."/>
            <person name="Liang C."/>
            <person name="Lipzen A."/>
            <person name="Lutzoni F."/>
            <person name="Magnuson J."/>
            <person name="Mondo S."/>
            <person name="Nolan M."/>
            <person name="Ohm R."/>
            <person name="Pangilinan J."/>
            <person name="Park H.-J."/>
            <person name="Ramirez L."/>
            <person name="Alfaro M."/>
            <person name="Sun H."/>
            <person name="Tritt A."/>
            <person name="Yoshinaga Y."/>
            <person name="Zwiers L.-H."/>
            <person name="Turgeon B."/>
            <person name="Goodwin S."/>
            <person name="Spatafora J."/>
            <person name="Crous P."/>
            <person name="Grigoriev I."/>
        </authorList>
    </citation>
    <scope>NUCLEOTIDE SEQUENCE</scope>
    <source>
        <strain evidence="9">CBS 269.34</strain>
    </source>
</reference>
<evidence type="ECO:0000256" key="7">
    <source>
        <dbReference type="SAM" id="Phobius"/>
    </source>
</evidence>
<proteinExistence type="inferred from homology"/>
<dbReference type="AlphaFoldDB" id="A0A6A6Q967"/>
<evidence type="ECO:0000259" key="8">
    <source>
        <dbReference type="Pfam" id="PF20684"/>
    </source>
</evidence>
<dbReference type="Pfam" id="PF20684">
    <property type="entry name" value="Fung_rhodopsin"/>
    <property type="match status" value="1"/>
</dbReference>
<sequence>MDQIPPGTDLSKVPLGVNPSGAPPNFVNPPTLVHSVQAIGVVLAIISLFLVCVRLGVYRTISRGILLDDASIIIAFVFAITYTVIVSTLDKASHHAWDTPMSLFDDADYLKKLFVTSLIYGPMLFFAKTSILLLYHRAFHPKKWLRFGVYITIAILFGSYFMTVPMAFYWCMPHNAPWNMAVLGTCNMMATPGLVQGSINIAADITIFLLPLPVIMRLQIPTSKKIALSAIFATGLLALVASILTMYYRVLIIRGVDSSWAGAQTYICIQAEIYAAICVACMPSMARVWKIKYKETKFYASIQSLLHTMRGTTSKGTQKSEQSTTAISSPRRHSHSSIDSLTAYEKEPDEESKVGGSMEDLRVSEEDSEVQHRGGSGIFRTLEVDVTSEKGPTRTDAPRAF</sequence>
<accession>A0A6A6Q967</accession>
<protein>
    <recommendedName>
        <fullName evidence="8">Rhodopsin domain-containing protein</fullName>
    </recommendedName>
</protein>
<dbReference type="EMBL" id="MU004202">
    <property type="protein sequence ID" value="KAF2488554.1"/>
    <property type="molecule type" value="Genomic_DNA"/>
</dbReference>
<dbReference type="Proteomes" id="UP000799750">
    <property type="component" value="Unassembled WGS sequence"/>
</dbReference>
<keyword evidence="3 7" id="KW-1133">Transmembrane helix</keyword>
<feature type="transmembrane region" description="Helical" evidence="7">
    <location>
        <begin position="226"/>
        <end position="248"/>
    </location>
</feature>
<dbReference type="InterPro" id="IPR049326">
    <property type="entry name" value="Rhodopsin_dom_fungi"/>
</dbReference>
<dbReference type="PANTHER" id="PTHR33048:SF158">
    <property type="entry name" value="MEMBRANE PROTEIN PTH11-LIKE, PUTATIVE-RELATED"/>
    <property type="match status" value="1"/>
</dbReference>
<evidence type="ECO:0000313" key="10">
    <source>
        <dbReference type="Proteomes" id="UP000799750"/>
    </source>
</evidence>
<feature type="transmembrane region" description="Helical" evidence="7">
    <location>
        <begin position="260"/>
        <end position="282"/>
    </location>
</feature>
<comment type="subcellular location">
    <subcellularLocation>
        <location evidence="1">Membrane</location>
        <topology evidence="1">Multi-pass membrane protein</topology>
    </subcellularLocation>
</comment>
<evidence type="ECO:0000256" key="6">
    <source>
        <dbReference type="SAM" id="MobiDB-lite"/>
    </source>
</evidence>
<feature type="transmembrane region" description="Helical" evidence="7">
    <location>
        <begin position="70"/>
        <end position="89"/>
    </location>
</feature>
<comment type="similarity">
    <text evidence="5">Belongs to the SAT4 family.</text>
</comment>
<evidence type="ECO:0000256" key="1">
    <source>
        <dbReference type="ARBA" id="ARBA00004141"/>
    </source>
</evidence>
<evidence type="ECO:0000256" key="5">
    <source>
        <dbReference type="ARBA" id="ARBA00038359"/>
    </source>
</evidence>
<feature type="transmembrane region" description="Helical" evidence="7">
    <location>
        <begin position="36"/>
        <end position="58"/>
    </location>
</feature>